<protein>
    <submittedName>
        <fullName evidence="1">Uncharacterized protein</fullName>
    </submittedName>
</protein>
<dbReference type="AlphaFoldDB" id="A0A3Q2YZU4"/>
<dbReference type="Proteomes" id="UP000264820">
    <property type="component" value="Unplaced"/>
</dbReference>
<evidence type="ECO:0000313" key="1">
    <source>
        <dbReference type="Ensembl" id="ENSHCOP00000024765.1"/>
    </source>
</evidence>
<accession>A0A3Q2YZU4</accession>
<proteinExistence type="predicted"/>
<reference evidence="1" key="1">
    <citation type="submission" date="2025-08" db="UniProtKB">
        <authorList>
            <consortium name="Ensembl"/>
        </authorList>
    </citation>
    <scope>IDENTIFICATION</scope>
</reference>
<organism evidence="1 2">
    <name type="scientific">Hippocampus comes</name>
    <name type="common">Tiger tail seahorse</name>
    <dbReference type="NCBI Taxonomy" id="109280"/>
    <lineage>
        <taxon>Eukaryota</taxon>
        <taxon>Metazoa</taxon>
        <taxon>Chordata</taxon>
        <taxon>Craniata</taxon>
        <taxon>Vertebrata</taxon>
        <taxon>Euteleostomi</taxon>
        <taxon>Actinopterygii</taxon>
        <taxon>Neopterygii</taxon>
        <taxon>Teleostei</taxon>
        <taxon>Neoteleostei</taxon>
        <taxon>Acanthomorphata</taxon>
        <taxon>Syngnathiaria</taxon>
        <taxon>Syngnathiformes</taxon>
        <taxon>Syngnathoidei</taxon>
        <taxon>Syngnathidae</taxon>
        <taxon>Hippocampus</taxon>
    </lineage>
</organism>
<keyword evidence="2" id="KW-1185">Reference proteome</keyword>
<name>A0A3Q2YZU4_HIPCM</name>
<dbReference type="Ensembl" id="ENSHCOT00000026605.1">
    <property type="protein sequence ID" value="ENSHCOP00000024765.1"/>
    <property type="gene ID" value="ENSHCOG00000014363.1"/>
</dbReference>
<evidence type="ECO:0000313" key="2">
    <source>
        <dbReference type="Proteomes" id="UP000264820"/>
    </source>
</evidence>
<sequence length="63" mass="7193">YKCPSHHQPNFIEGAIMLNDCFATSGSGHIAVIDRKMNDQVECLFETWDSLSVQDLLVLFFLF</sequence>
<reference evidence="1" key="2">
    <citation type="submission" date="2025-09" db="UniProtKB">
        <authorList>
            <consortium name="Ensembl"/>
        </authorList>
    </citation>
    <scope>IDENTIFICATION</scope>
</reference>